<comment type="caution">
    <text evidence="2">The sequence shown here is derived from an EMBL/GenBank/DDBJ whole genome shotgun (WGS) entry which is preliminary data.</text>
</comment>
<protein>
    <submittedName>
        <fullName evidence="2">Nuclear transport factor 2 family protein</fullName>
    </submittedName>
</protein>
<reference evidence="2" key="1">
    <citation type="submission" date="2020-08" db="EMBL/GenBank/DDBJ databases">
        <title>Novel species isolated from subtropical streams in China.</title>
        <authorList>
            <person name="Lu H."/>
        </authorList>
    </citation>
    <scope>NUCLEOTIDE SEQUENCE</scope>
    <source>
        <strain evidence="2">KACC 12607</strain>
    </source>
</reference>
<proteinExistence type="predicted"/>
<dbReference type="InterPro" id="IPR032710">
    <property type="entry name" value="NTF2-like_dom_sf"/>
</dbReference>
<accession>A0A923HEX5</accession>
<evidence type="ECO:0000259" key="1">
    <source>
        <dbReference type="Pfam" id="PF12680"/>
    </source>
</evidence>
<dbReference type="Pfam" id="PF12680">
    <property type="entry name" value="SnoaL_2"/>
    <property type="match status" value="1"/>
</dbReference>
<evidence type="ECO:0000313" key="2">
    <source>
        <dbReference type="EMBL" id="MBC3862509.1"/>
    </source>
</evidence>
<dbReference type="InterPro" id="IPR037401">
    <property type="entry name" value="SnoaL-like"/>
</dbReference>
<feature type="domain" description="SnoaL-like" evidence="1">
    <location>
        <begin position="15"/>
        <end position="110"/>
    </location>
</feature>
<dbReference type="InterPro" id="IPR008317">
    <property type="entry name" value="UCP030561"/>
</dbReference>
<dbReference type="SUPFAM" id="SSF54427">
    <property type="entry name" value="NTF2-like"/>
    <property type="match status" value="1"/>
</dbReference>
<keyword evidence="3" id="KW-1185">Reference proteome</keyword>
<evidence type="ECO:0000313" key="3">
    <source>
        <dbReference type="Proteomes" id="UP000634011"/>
    </source>
</evidence>
<dbReference type="AlphaFoldDB" id="A0A923HEX5"/>
<name>A0A923HEX5_9BURK</name>
<gene>
    <name evidence="2" type="ORF">H8K32_10395</name>
</gene>
<dbReference type="EMBL" id="JACOFV010000008">
    <property type="protein sequence ID" value="MBC3862509.1"/>
    <property type="molecule type" value="Genomic_DNA"/>
</dbReference>
<dbReference type="PIRSF" id="PIRSF030561">
    <property type="entry name" value="UCP030561"/>
    <property type="match status" value="1"/>
</dbReference>
<dbReference type="RefSeq" id="WP_186912428.1">
    <property type="nucleotide sequence ID" value="NZ_JACOFV010000008.1"/>
</dbReference>
<sequence>MTTTHLAEIAAEQQLLAYNARALEPFLSNFTEDVEVFEFPATLMYQGKATMRERYTLRFADEILHCVIVKRMVMGNTVIDQERVRMTLPEGPGVLEAIVIYEAREDKIAKITFIPGKKTPGEEL</sequence>
<dbReference type="Gene3D" id="3.10.450.50">
    <property type="match status" value="1"/>
</dbReference>
<dbReference type="Proteomes" id="UP000634011">
    <property type="component" value="Unassembled WGS sequence"/>
</dbReference>
<organism evidence="2 3">
    <name type="scientific">Undibacterium jejuense</name>
    <dbReference type="NCBI Taxonomy" id="1344949"/>
    <lineage>
        <taxon>Bacteria</taxon>
        <taxon>Pseudomonadati</taxon>
        <taxon>Pseudomonadota</taxon>
        <taxon>Betaproteobacteria</taxon>
        <taxon>Burkholderiales</taxon>
        <taxon>Oxalobacteraceae</taxon>
        <taxon>Undibacterium</taxon>
    </lineage>
</organism>